<feature type="coiled-coil region" evidence="5">
    <location>
        <begin position="972"/>
        <end position="1010"/>
    </location>
</feature>
<dbReference type="GO" id="GO:0000422">
    <property type="term" value="P:autophagy of mitochondrion"/>
    <property type="evidence" value="ECO:0007669"/>
    <property type="project" value="TreeGrafter"/>
</dbReference>
<dbReference type="InterPro" id="IPR029071">
    <property type="entry name" value="Ubiquitin-like_domsf"/>
</dbReference>
<dbReference type="PANTHER" id="PTHR13222:SF1">
    <property type="entry name" value="RB1-INDUCIBLE COILED-COIL PROTEIN 1"/>
    <property type="match status" value="1"/>
</dbReference>
<dbReference type="Pfam" id="PF04108">
    <property type="entry name" value="ATG17_like"/>
    <property type="match status" value="1"/>
</dbReference>
<feature type="coiled-coil region" evidence="5">
    <location>
        <begin position="647"/>
        <end position="674"/>
    </location>
</feature>
<evidence type="ECO:0000259" key="8">
    <source>
        <dbReference type="Pfam" id="PF10377"/>
    </source>
</evidence>
<evidence type="ECO:0000256" key="6">
    <source>
        <dbReference type="SAM" id="MobiDB-lite"/>
    </source>
</evidence>
<dbReference type="Proteomes" id="UP001367508">
    <property type="component" value="Unassembled WGS sequence"/>
</dbReference>
<keyword evidence="4 5" id="KW-0175">Coiled coil</keyword>
<dbReference type="SUPFAM" id="SSF54236">
    <property type="entry name" value="Ubiquitin-like"/>
    <property type="match status" value="1"/>
</dbReference>
<feature type="coiled-coil region" evidence="5">
    <location>
        <begin position="828"/>
        <end position="883"/>
    </location>
</feature>
<sequence>MSCSVCENKLLIHVAENGHSYEMDCDENTLVEEVMRFIESETRIGFNDQLVVCLDMKLEPHRLLSAYKLPSGDRELFVFNKVRLTSNSPPPKLEQIDVPDSLEHPSPSSSHDPHPLENALDPALKALPSYEHQFRFHYHRGNAIYSCTVAKYELCERLLREQMVQERAVEVARGNLDQYYRMIHQTYAEFMKRHVQHHRMHSDLLVNFGRDIEKLRSIKIHPTLQTTNRKSLLDLLKEENMRKSLESCTSSYKQFENKISRFKRAFGELKRRVEDLLSGRALCPIKNLERTITEHQSYITEQKTIMQSLSKDVNTVKKLVDDCLSCQLSSSLRPHDAVSALGPMYDSHDKNHLPKMQACDYAISKLVTFCKDKKNEMNIYVHNYLQSITYVSYLIKDQKLQFPVFKEAMARLDDMFVDLKLLRGVAPAYRACLAETVRRKAYMKLYMGMAGQLAERLAAKREAESRRREEFLRAHSSCIPKDLLASMGLFDTPNHCDVNIAPFDSGLLNIDIFDLDCYAPESLAGVACKLGKHGSFKDSSGVCNDSSHSAEVVDTTADSIERYDSEELLDGSELMEIAGTSKIEVENAKLKAELAARIALICSLCPVIEYDSLDDERLDGILKNATEKTAEALRLKDEYIKHVQSVLKTKQMQCISYEKRIQELEQKLSDQYVQEQKVSSVNDAADFPPLSGKTEKYKPEFVRDDMHSASATEPMEEVSCVSSSLDAKLSLFMQHSGKVLDGVDENMLDSCGIQNPQLDSSMVEPHCEEMQSGEKFRKDKIIRQLGMPLTNSSTAESMPVNDLVCDSAVHADMDFKANDKLLEVQSTLEDRSNQLNETEIKLKVVREEVSVLGRELDASLKLLDESQMNCAHLENCLHDARREAQTQKSSAERRALEYGLLHASVLGMRSLLEKLKTCVYSKGSLASFADSLHSLVQSLANSTNDKDDDDIAEFRKCVRVLADKVGFLSRHHEELLEKYPRIEAANEQLRKEVEEKIDQVKTYYNKHQLEKQACKEKIAYGRLEVHEIAVFVLTSAGHYEAITRNPSNYYLSTESVALFMDHLPSRPNYIIGQIVHIERQIVKALPTLTRSEHGSADQLTSEMGTNLLTLNSGSTSNPYGLPLGCEYFVVTVAMLPDTTVHSPSLS</sequence>
<dbReference type="InterPro" id="IPR040040">
    <property type="entry name" value="ATG11"/>
</dbReference>
<accession>A0AAN9QDZ3</accession>
<evidence type="ECO:0000313" key="10">
    <source>
        <dbReference type="Proteomes" id="UP001367508"/>
    </source>
</evidence>
<dbReference type="GO" id="GO:0015031">
    <property type="term" value="P:protein transport"/>
    <property type="evidence" value="ECO:0007669"/>
    <property type="project" value="UniProtKB-KW"/>
</dbReference>
<dbReference type="InterPro" id="IPR019460">
    <property type="entry name" value="Atg11_C"/>
</dbReference>
<dbReference type="GO" id="GO:0060090">
    <property type="term" value="F:molecular adaptor activity"/>
    <property type="evidence" value="ECO:0007669"/>
    <property type="project" value="TreeGrafter"/>
</dbReference>
<feature type="region of interest" description="Disordered" evidence="6">
    <location>
        <begin position="88"/>
        <end position="118"/>
    </location>
</feature>
<keyword evidence="3" id="KW-0072">Autophagy</keyword>
<dbReference type="GO" id="GO:0061709">
    <property type="term" value="P:reticulophagy"/>
    <property type="evidence" value="ECO:0007669"/>
    <property type="project" value="TreeGrafter"/>
</dbReference>
<reference evidence="9 10" key="1">
    <citation type="submission" date="2024-01" db="EMBL/GenBank/DDBJ databases">
        <title>The genomes of 5 underutilized Papilionoideae crops provide insights into root nodulation and disease resistanc.</title>
        <authorList>
            <person name="Jiang F."/>
        </authorList>
    </citation>
    <scope>NUCLEOTIDE SEQUENCE [LARGE SCALE GENOMIC DNA]</scope>
    <source>
        <strain evidence="9">LVBAO_FW01</strain>
        <tissue evidence="9">Leaves</tissue>
    </source>
</reference>
<evidence type="ECO:0000256" key="1">
    <source>
        <dbReference type="ARBA" id="ARBA00022448"/>
    </source>
</evidence>
<evidence type="ECO:0000256" key="2">
    <source>
        <dbReference type="ARBA" id="ARBA00022927"/>
    </source>
</evidence>
<keyword evidence="2" id="KW-0653">Protein transport</keyword>
<dbReference type="EMBL" id="JAYMYQ010000005">
    <property type="protein sequence ID" value="KAK7327768.1"/>
    <property type="molecule type" value="Genomic_DNA"/>
</dbReference>
<dbReference type="GO" id="GO:0034517">
    <property type="term" value="P:ribophagy"/>
    <property type="evidence" value="ECO:0007669"/>
    <property type="project" value="TreeGrafter"/>
</dbReference>
<name>A0AAN9QDZ3_CANGL</name>
<dbReference type="AlphaFoldDB" id="A0AAN9QDZ3"/>
<gene>
    <name evidence="9" type="ORF">VNO77_21859</name>
</gene>
<evidence type="ECO:0008006" key="11">
    <source>
        <dbReference type="Google" id="ProtNLM"/>
    </source>
</evidence>
<dbReference type="GO" id="GO:0000045">
    <property type="term" value="P:autophagosome assembly"/>
    <property type="evidence" value="ECO:0007669"/>
    <property type="project" value="InterPro"/>
</dbReference>
<proteinExistence type="predicted"/>
<organism evidence="9 10">
    <name type="scientific">Canavalia gladiata</name>
    <name type="common">Sword bean</name>
    <name type="synonym">Dolichos gladiatus</name>
    <dbReference type="NCBI Taxonomy" id="3824"/>
    <lineage>
        <taxon>Eukaryota</taxon>
        <taxon>Viridiplantae</taxon>
        <taxon>Streptophyta</taxon>
        <taxon>Embryophyta</taxon>
        <taxon>Tracheophyta</taxon>
        <taxon>Spermatophyta</taxon>
        <taxon>Magnoliopsida</taxon>
        <taxon>eudicotyledons</taxon>
        <taxon>Gunneridae</taxon>
        <taxon>Pentapetalae</taxon>
        <taxon>rosids</taxon>
        <taxon>fabids</taxon>
        <taxon>Fabales</taxon>
        <taxon>Fabaceae</taxon>
        <taxon>Papilionoideae</taxon>
        <taxon>50 kb inversion clade</taxon>
        <taxon>NPAAA clade</taxon>
        <taxon>indigoferoid/millettioid clade</taxon>
        <taxon>Phaseoleae</taxon>
        <taxon>Canavalia</taxon>
    </lineage>
</organism>
<dbReference type="GO" id="GO:0034727">
    <property type="term" value="P:piecemeal microautophagy of the nucleus"/>
    <property type="evidence" value="ECO:0007669"/>
    <property type="project" value="TreeGrafter"/>
</dbReference>
<dbReference type="GO" id="GO:0019901">
    <property type="term" value="F:protein kinase binding"/>
    <property type="evidence" value="ECO:0007669"/>
    <property type="project" value="TreeGrafter"/>
</dbReference>
<evidence type="ECO:0000256" key="3">
    <source>
        <dbReference type="ARBA" id="ARBA00023006"/>
    </source>
</evidence>
<dbReference type="GO" id="GO:0034045">
    <property type="term" value="C:phagophore assembly site membrane"/>
    <property type="evidence" value="ECO:0007669"/>
    <property type="project" value="TreeGrafter"/>
</dbReference>
<evidence type="ECO:0000256" key="5">
    <source>
        <dbReference type="SAM" id="Coils"/>
    </source>
</evidence>
<dbReference type="Pfam" id="PF10377">
    <property type="entry name" value="ATG11"/>
    <property type="match status" value="1"/>
</dbReference>
<comment type="caution">
    <text evidence="9">The sequence shown here is derived from an EMBL/GenBank/DDBJ whole genome shotgun (WGS) entry which is preliminary data.</text>
</comment>
<dbReference type="PANTHER" id="PTHR13222">
    <property type="entry name" value="RB1-INDUCIBLE COILED-COIL"/>
    <property type="match status" value="1"/>
</dbReference>
<evidence type="ECO:0000313" key="9">
    <source>
        <dbReference type="EMBL" id="KAK7327768.1"/>
    </source>
</evidence>
<dbReference type="GO" id="GO:1990316">
    <property type="term" value="C:Atg1/ULK1 kinase complex"/>
    <property type="evidence" value="ECO:0007669"/>
    <property type="project" value="TreeGrafter"/>
</dbReference>
<keyword evidence="10" id="KW-1185">Reference proteome</keyword>
<keyword evidence="1" id="KW-0813">Transport</keyword>
<evidence type="ECO:0000259" key="7">
    <source>
        <dbReference type="Pfam" id="PF04108"/>
    </source>
</evidence>
<protein>
    <recommendedName>
        <fullName evidence="11">Autophagy-related protein 11</fullName>
    </recommendedName>
</protein>
<feature type="domain" description="Autophagy-related protein 11 C-terminal" evidence="8">
    <location>
        <begin position="999"/>
        <end position="1134"/>
    </location>
</feature>
<dbReference type="InterPro" id="IPR045326">
    <property type="entry name" value="ATG17-like_dom"/>
</dbReference>
<feature type="domain" description="Autophagy protein ATG17-like" evidence="7">
    <location>
        <begin position="142"/>
        <end position="477"/>
    </location>
</feature>
<evidence type="ECO:0000256" key="4">
    <source>
        <dbReference type="ARBA" id="ARBA00023054"/>
    </source>
</evidence>